<dbReference type="EMBL" id="WUBL01000028">
    <property type="protein sequence ID" value="KAF2970074.1"/>
    <property type="molecule type" value="Genomic_DNA"/>
</dbReference>
<dbReference type="OrthoDB" id="1920326at2759"/>
<accession>A0A7C8N0E7</accession>
<keyword evidence="2" id="KW-0378">Hydrolase</keyword>
<proteinExistence type="predicted"/>
<dbReference type="Proteomes" id="UP000481858">
    <property type="component" value="Unassembled WGS sequence"/>
</dbReference>
<evidence type="ECO:0000313" key="6">
    <source>
        <dbReference type="Proteomes" id="UP000481858"/>
    </source>
</evidence>
<feature type="compositionally biased region" description="Low complexity" evidence="3">
    <location>
        <begin position="296"/>
        <end position="305"/>
    </location>
</feature>
<keyword evidence="6" id="KW-1185">Reference proteome</keyword>
<evidence type="ECO:0000259" key="4">
    <source>
        <dbReference type="Pfam" id="PF01612"/>
    </source>
</evidence>
<protein>
    <recommendedName>
        <fullName evidence="4">3'-5' exonuclease domain-containing protein</fullName>
    </recommendedName>
</protein>
<feature type="compositionally biased region" description="Basic and acidic residues" evidence="3">
    <location>
        <begin position="306"/>
        <end position="317"/>
    </location>
</feature>
<dbReference type="InterPro" id="IPR002562">
    <property type="entry name" value="3'-5'_exonuclease_dom"/>
</dbReference>
<reference evidence="5 6" key="1">
    <citation type="submission" date="2019-12" db="EMBL/GenBank/DDBJ databases">
        <title>Draft genome sequence of the ascomycete Xylaria multiplex DSM 110363.</title>
        <authorList>
            <person name="Buettner E."/>
            <person name="Kellner H."/>
        </authorList>
    </citation>
    <scope>NUCLEOTIDE SEQUENCE [LARGE SCALE GENOMIC DNA]</scope>
    <source>
        <strain evidence="5 6">DSM 110363</strain>
    </source>
</reference>
<dbReference type="GO" id="GO:0006139">
    <property type="term" value="P:nucleobase-containing compound metabolic process"/>
    <property type="evidence" value="ECO:0007669"/>
    <property type="project" value="InterPro"/>
</dbReference>
<evidence type="ECO:0000256" key="2">
    <source>
        <dbReference type="ARBA" id="ARBA00022801"/>
    </source>
</evidence>
<organism evidence="5 6">
    <name type="scientific">Xylaria multiplex</name>
    <dbReference type="NCBI Taxonomy" id="323545"/>
    <lineage>
        <taxon>Eukaryota</taxon>
        <taxon>Fungi</taxon>
        <taxon>Dikarya</taxon>
        <taxon>Ascomycota</taxon>
        <taxon>Pezizomycotina</taxon>
        <taxon>Sordariomycetes</taxon>
        <taxon>Xylariomycetidae</taxon>
        <taxon>Xylariales</taxon>
        <taxon>Xylariaceae</taxon>
        <taxon>Xylaria</taxon>
    </lineage>
</organism>
<sequence>MVDDLFYAAKNSPLESPRSYWSYEQYRRTAEDGSSHKVRVHYCRSRHTMERVCKEYFMDEKVLGFDLEWMVDANRRDGPKKNVSLIQLASPSRIALFHVALFANSDDMVGPSFRSLMENPDVIKVGVSIKGDTTRLRTFLDVDSRGLMELSHLYRLVTYSRNGEYHNINRKLVPLATQVQDFLHLPMFKGASVRSSDWSKPLDMNQVAYSASDAYAGLQLYETLQHHRRQLDPCPPSPHLAELNLRIRLADGVKVTRLEDTLKASDVVALETISLNDKETASLITVSTKTNTSIVSNKKPASKSPKSPERPKDSRVEVAEDRVASYRSSHPETRATFVQLRAYFLWHCFDLSPTAIAELLRDPPLQTRTVVGYILTAVQSEKLPVDRERLREVADLIPLGTLQSRWPVVRGMLFPTGFSPL</sequence>
<dbReference type="GO" id="GO:0005737">
    <property type="term" value="C:cytoplasm"/>
    <property type="evidence" value="ECO:0007669"/>
    <property type="project" value="TreeGrafter"/>
</dbReference>
<dbReference type="Gene3D" id="3.30.420.10">
    <property type="entry name" value="Ribonuclease H-like superfamily/Ribonuclease H"/>
    <property type="match status" value="1"/>
</dbReference>
<dbReference type="FunFam" id="3.30.420.10:FF:000100">
    <property type="entry name" value="3'-5' exonuclease/helicase (Wrn), putative"/>
    <property type="match status" value="1"/>
</dbReference>
<dbReference type="InterPro" id="IPR012337">
    <property type="entry name" value="RNaseH-like_sf"/>
</dbReference>
<dbReference type="PANTHER" id="PTHR13620:SF104">
    <property type="entry name" value="EXONUCLEASE 3'-5' DOMAIN-CONTAINING PROTEIN 2"/>
    <property type="match status" value="1"/>
</dbReference>
<dbReference type="InParanoid" id="A0A7C8N0E7"/>
<dbReference type="InterPro" id="IPR036397">
    <property type="entry name" value="RNaseH_sf"/>
</dbReference>
<gene>
    <name evidence="5" type="ORF">GQX73_g3526</name>
</gene>
<evidence type="ECO:0000256" key="3">
    <source>
        <dbReference type="SAM" id="MobiDB-lite"/>
    </source>
</evidence>
<feature type="region of interest" description="Disordered" evidence="3">
    <location>
        <begin position="294"/>
        <end position="317"/>
    </location>
</feature>
<dbReference type="InterPro" id="IPR051132">
    <property type="entry name" value="3-5_Exonuclease_domain"/>
</dbReference>
<dbReference type="SUPFAM" id="SSF53098">
    <property type="entry name" value="Ribonuclease H-like"/>
    <property type="match status" value="1"/>
</dbReference>
<name>A0A7C8N0E7_9PEZI</name>
<comment type="caution">
    <text evidence="5">The sequence shown here is derived from an EMBL/GenBank/DDBJ whole genome shotgun (WGS) entry which is preliminary data.</text>
</comment>
<dbReference type="CDD" id="cd06141">
    <property type="entry name" value="WRN_exo"/>
    <property type="match status" value="1"/>
</dbReference>
<dbReference type="AlphaFoldDB" id="A0A7C8N0E7"/>
<evidence type="ECO:0000313" key="5">
    <source>
        <dbReference type="EMBL" id="KAF2970074.1"/>
    </source>
</evidence>
<dbReference type="Pfam" id="PF01612">
    <property type="entry name" value="DNA_pol_A_exo1"/>
    <property type="match status" value="1"/>
</dbReference>
<dbReference type="GO" id="GO:0008408">
    <property type="term" value="F:3'-5' exonuclease activity"/>
    <property type="evidence" value="ECO:0007669"/>
    <property type="project" value="InterPro"/>
</dbReference>
<evidence type="ECO:0000256" key="1">
    <source>
        <dbReference type="ARBA" id="ARBA00022722"/>
    </source>
</evidence>
<keyword evidence="1" id="KW-0540">Nuclease</keyword>
<feature type="domain" description="3'-5' exonuclease" evidence="4">
    <location>
        <begin position="46"/>
        <end position="225"/>
    </location>
</feature>
<dbReference type="PANTHER" id="PTHR13620">
    <property type="entry name" value="3-5 EXONUCLEASE"/>
    <property type="match status" value="1"/>
</dbReference>
<dbReference type="GO" id="GO:0003676">
    <property type="term" value="F:nucleic acid binding"/>
    <property type="evidence" value="ECO:0007669"/>
    <property type="project" value="InterPro"/>
</dbReference>
<dbReference type="GO" id="GO:0005634">
    <property type="term" value="C:nucleus"/>
    <property type="evidence" value="ECO:0007669"/>
    <property type="project" value="TreeGrafter"/>
</dbReference>